<evidence type="ECO:0000313" key="2">
    <source>
        <dbReference type="Proteomes" id="UP000244956"/>
    </source>
</evidence>
<comment type="caution">
    <text evidence="1">The sequence shown here is derived from an EMBL/GenBank/DDBJ whole genome shotgun (WGS) entry which is preliminary data.</text>
</comment>
<dbReference type="EMBL" id="QEWP01000011">
    <property type="protein sequence ID" value="PWD98746.1"/>
    <property type="molecule type" value="Genomic_DNA"/>
</dbReference>
<dbReference type="Proteomes" id="UP000244956">
    <property type="component" value="Unassembled WGS sequence"/>
</dbReference>
<name>A0A2U2B6S2_9BACT</name>
<keyword evidence="2" id="KW-1185">Reference proteome</keyword>
<accession>A0A2U2B6S2</accession>
<protein>
    <submittedName>
        <fullName evidence="1">Uncharacterized protein</fullName>
    </submittedName>
</protein>
<proteinExistence type="predicted"/>
<reference evidence="1 2" key="1">
    <citation type="submission" date="2018-05" db="EMBL/GenBank/DDBJ databases">
        <title>Marinilabilia rubrum sp. nov., isolated from saltern sediment.</title>
        <authorList>
            <person name="Zhang R."/>
        </authorList>
    </citation>
    <scope>NUCLEOTIDE SEQUENCE [LARGE SCALE GENOMIC DNA]</scope>
    <source>
        <strain evidence="1 2">WTE16</strain>
    </source>
</reference>
<gene>
    <name evidence="1" type="ORF">DDZ16_13480</name>
</gene>
<evidence type="ECO:0000313" key="1">
    <source>
        <dbReference type="EMBL" id="PWD98746.1"/>
    </source>
</evidence>
<organism evidence="1 2">
    <name type="scientific">Marinilabilia rubra</name>
    <dbReference type="NCBI Taxonomy" id="2162893"/>
    <lineage>
        <taxon>Bacteria</taxon>
        <taxon>Pseudomonadati</taxon>
        <taxon>Bacteroidota</taxon>
        <taxon>Bacteroidia</taxon>
        <taxon>Marinilabiliales</taxon>
        <taxon>Marinilabiliaceae</taxon>
        <taxon>Marinilabilia</taxon>
    </lineage>
</organism>
<dbReference type="AlphaFoldDB" id="A0A2U2B6S2"/>
<sequence>MPQKESKFLIVKSFQLLTSSLQFPASARLGYLNLISNVTRVRQVSKILTIYWYINRNKITIVRNELMVNQI</sequence>